<evidence type="ECO:0000256" key="1">
    <source>
        <dbReference type="SAM" id="Phobius"/>
    </source>
</evidence>
<reference evidence="3" key="1">
    <citation type="submission" date="2016-06" db="EMBL/GenBank/DDBJ databases">
        <title>Parallel loss of symbiosis genes in relatives of nitrogen-fixing non-legume Parasponia.</title>
        <authorList>
            <person name="Van Velzen R."/>
            <person name="Holmer R."/>
            <person name="Bu F."/>
            <person name="Rutten L."/>
            <person name="Van Zeijl A."/>
            <person name="Liu W."/>
            <person name="Santuari L."/>
            <person name="Cao Q."/>
            <person name="Sharma T."/>
            <person name="Shen D."/>
            <person name="Roswanjaya Y."/>
            <person name="Wardhani T."/>
            <person name="Kalhor M.S."/>
            <person name="Jansen J."/>
            <person name="Van den Hoogen J."/>
            <person name="Gungor B."/>
            <person name="Hartog M."/>
            <person name="Hontelez J."/>
            <person name="Verver J."/>
            <person name="Yang W.-C."/>
            <person name="Schijlen E."/>
            <person name="Repin R."/>
            <person name="Schilthuizen M."/>
            <person name="Schranz E."/>
            <person name="Heidstra R."/>
            <person name="Miyata K."/>
            <person name="Fedorova E."/>
            <person name="Kohlen W."/>
            <person name="Bisseling T."/>
            <person name="Smit S."/>
            <person name="Geurts R."/>
        </authorList>
    </citation>
    <scope>NUCLEOTIDE SEQUENCE [LARGE SCALE GENOMIC DNA]</scope>
    <source>
        <strain evidence="3">cv. WU1-14</strain>
    </source>
</reference>
<feature type="transmembrane region" description="Helical" evidence="1">
    <location>
        <begin position="60"/>
        <end position="80"/>
    </location>
</feature>
<comment type="caution">
    <text evidence="2">The sequence shown here is derived from an EMBL/GenBank/DDBJ whole genome shotgun (WGS) entry which is preliminary data.</text>
</comment>
<keyword evidence="1" id="KW-0472">Membrane</keyword>
<evidence type="ECO:0000313" key="2">
    <source>
        <dbReference type="EMBL" id="PON76277.1"/>
    </source>
</evidence>
<keyword evidence="1" id="KW-1133">Transmembrane helix</keyword>
<accession>A0A2P5DSL2</accession>
<protein>
    <recommendedName>
        <fullName evidence="4">Transmembrane protein</fullName>
    </recommendedName>
</protein>
<name>A0A2P5DSL2_PARAD</name>
<evidence type="ECO:0000313" key="3">
    <source>
        <dbReference type="Proteomes" id="UP000237105"/>
    </source>
</evidence>
<dbReference type="EMBL" id="JXTB01000019">
    <property type="protein sequence ID" value="PON76277.1"/>
    <property type="molecule type" value="Genomic_DNA"/>
</dbReference>
<proteinExistence type="predicted"/>
<sequence>MKNDIFVRQTFIVLVELLERTKLKAEELLVSLKGGAGTGCNFRPGFGMIGGLGHDSEPCYHLNLVFGVALCWVVGVGFGFREGHRQWFASYWSISWLACLLVLVVL</sequence>
<evidence type="ECO:0008006" key="4">
    <source>
        <dbReference type="Google" id="ProtNLM"/>
    </source>
</evidence>
<organism evidence="2 3">
    <name type="scientific">Parasponia andersonii</name>
    <name type="common">Sponia andersonii</name>
    <dbReference type="NCBI Taxonomy" id="3476"/>
    <lineage>
        <taxon>Eukaryota</taxon>
        <taxon>Viridiplantae</taxon>
        <taxon>Streptophyta</taxon>
        <taxon>Embryophyta</taxon>
        <taxon>Tracheophyta</taxon>
        <taxon>Spermatophyta</taxon>
        <taxon>Magnoliopsida</taxon>
        <taxon>eudicotyledons</taxon>
        <taxon>Gunneridae</taxon>
        <taxon>Pentapetalae</taxon>
        <taxon>rosids</taxon>
        <taxon>fabids</taxon>
        <taxon>Rosales</taxon>
        <taxon>Cannabaceae</taxon>
        <taxon>Parasponia</taxon>
    </lineage>
</organism>
<dbReference type="AlphaFoldDB" id="A0A2P5DSL2"/>
<gene>
    <name evidence="2" type="ORF">PanWU01x14_036950</name>
</gene>
<dbReference type="OrthoDB" id="10291865at2759"/>
<feature type="transmembrane region" description="Helical" evidence="1">
    <location>
        <begin position="87"/>
        <end position="105"/>
    </location>
</feature>
<keyword evidence="1" id="KW-0812">Transmembrane</keyword>
<dbReference type="Proteomes" id="UP000237105">
    <property type="component" value="Unassembled WGS sequence"/>
</dbReference>
<keyword evidence="3" id="KW-1185">Reference proteome</keyword>